<dbReference type="Proteomes" id="UP000249130">
    <property type="component" value="Unassembled WGS sequence"/>
</dbReference>
<protein>
    <submittedName>
        <fullName evidence="1">Uncharacterized protein</fullName>
    </submittedName>
</protein>
<evidence type="ECO:0000313" key="2">
    <source>
        <dbReference type="Proteomes" id="UP000249130"/>
    </source>
</evidence>
<name>A0A327K6J4_9BRAD</name>
<proteinExistence type="predicted"/>
<dbReference type="AlphaFoldDB" id="A0A327K6J4"/>
<reference evidence="1 2" key="1">
    <citation type="submission" date="2017-07" db="EMBL/GenBank/DDBJ databases">
        <title>Draft Genome Sequences of Select Purple Nonsulfur Bacteria.</title>
        <authorList>
            <person name="Lasarre B."/>
            <person name="Mckinlay J.B."/>
        </authorList>
    </citation>
    <scope>NUCLEOTIDE SEQUENCE [LARGE SCALE GENOMIC DNA]</scope>
    <source>
        <strain evidence="1 2">DSM 5909</strain>
    </source>
</reference>
<accession>A0A327K6J4</accession>
<gene>
    <name evidence="1" type="ORF">CH341_32910</name>
</gene>
<dbReference type="RefSeq" id="WP_170149925.1">
    <property type="nucleotide sequence ID" value="NZ_NPEX01000968.1"/>
</dbReference>
<dbReference type="Gene3D" id="3.40.50.1820">
    <property type="entry name" value="alpha/beta hydrolase"/>
    <property type="match status" value="1"/>
</dbReference>
<evidence type="ECO:0000313" key="1">
    <source>
        <dbReference type="EMBL" id="RAI30938.1"/>
    </source>
</evidence>
<keyword evidence="2" id="KW-1185">Reference proteome</keyword>
<dbReference type="EMBL" id="NPEX01000968">
    <property type="protein sequence ID" value="RAI30938.1"/>
    <property type="molecule type" value="Genomic_DNA"/>
</dbReference>
<dbReference type="InterPro" id="IPR029058">
    <property type="entry name" value="AB_hydrolase_fold"/>
</dbReference>
<sequence length="73" mass="8305">ELFRGQILHFRATQTPGQRSLDPQTWRPYALNVTVHDVAAIHAHMTGTEALTEIVPVMSQWLDIFVPAKENRP</sequence>
<organism evidence="1 2">
    <name type="scientific">Rhodoplanes roseus</name>
    <dbReference type="NCBI Taxonomy" id="29409"/>
    <lineage>
        <taxon>Bacteria</taxon>
        <taxon>Pseudomonadati</taxon>
        <taxon>Pseudomonadota</taxon>
        <taxon>Alphaproteobacteria</taxon>
        <taxon>Hyphomicrobiales</taxon>
        <taxon>Nitrobacteraceae</taxon>
        <taxon>Rhodoplanes</taxon>
    </lineage>
</organism>
<feature type="non-terminal residue" evidence="1">
    <location>
        <position position="1"/>
    </location>
</feature>
<comment type="caution">
    <text evidence="1">The sequence shown here is derived from an EMBL/GenBank/DDBJ whole genome shotgun (WGS) entry which is preliminary data.</text>
</comment>